<dbReference type="Pfam" id="PF05699">
    <property type="entry name" value="Dimer_Tnp_hAT"/>
    <property type="match status" value="1"/>
</dbReference>
<dbReference type="PANTHER" id="PTHR46289:SF17">
    <property type="entry name" value="HAT C-TERMINAL DIMERISATION DOMAIN-CONTAINING PROTEIN"/>
    <property type="match status" value="1"/>
</dbReference>
<evidence type="ECO:0000313" key="4">
    <source>
        <dbReference type="Proteomes" id="UP001174136"/>
    </source>
</evidence>
<feature type="domain" description="HAT C-terminal dimerisation" evidence="2">
    <location>
        <begin position="153"/>
        <end position="202"/>
    </location>
</feature>
<feature type="region of interest" description="Disordered" evidence="1">
    <location>
        <begin position="42"/>
        <end position="63"/>
    </location>
</feature>
<dbReference type="InterPro" id="IPR008906">
    <property type="entry name" value="HATC_C_dom"/>
</dbReference>
<dbReference type="GO" id="GO:0046983">
    <property type="term" value="F:protein dimerization activity"/>
    <property type="evidence" value="ECO:0007669"/>
    <property type="project" value="InterPro"/>
</dbReference>
<dbReference type="PANTHER" id="PTHR46289">
    <property type="entry name" value="52 KDA REPRESSOR OF THE INHIBITOR OF THE PROTEIN KINASE-LIKE PROTEIN-RELATED"/>
    <property type="match status" value="1"/>
</dbReference>
<organism evidence="3 4">
    <name type="scientific">Merluccius polli</name>
    <name type="common">Benguela hake</name>
    <name type="synonym">Merluccius cadenati</name>
    <dbReference type="NCBI Taxonomy" id="89951"/>
    <lineage>
        <taxon>Eukaryota</taxon>
        <taxon>Metazoa</taxon>
        <taxon>Chordata</taxon>
        <taxon>Craniata</taxon>
        <taxon>Vertebrata</taxon>
        <taxon>Euteleostomi</taxon>
        <taxon>Actinopterygii</taxon>
        <taxon>Neopterygii</taxon>
        <taxon>Teleostei</taxon>
        <taxon>Neoteleostei</taxon>
        <taxon>Acanthomorphata</taxon>
        <taxon>Zeiogadaria</taxon>
        <taxon>Gadariae</taxon>
        <taxon>Gadiformes</taxon>
        <taxon>Gadoidei</taxon>
        <taxon>Merlucciidae</taxon>
        <taxon>Merluccius</taxon>
    </lineage>
</organism>
<name>A0AA47NC53_MERPO</name>
<dbReference type="EMBL" id="JAOPHQ010000013">
    <property type="protein sequence ID" value="KAK0156343.1"/>
    <property type="molecule type" value="Genomic_DNA"/>
</dbReference>
<evidence type="ECO:0000313" key="3">
    <source>
        <dbReference type="EMBL" id="KAK0156343.1"/>
    </source>
</evidence>
<reference evidence="3" key="1">
    <citation type="journal article" date="2023" name="Front. Mar. Sci.">
        <title>A new Merluccius polli reference genome to investigate the effects of global change in West African waters.</title>
        <authorList>
            <person name="Mateo J.L."/>
            <person name="Blanco-Fernandez C."/>
            <person name="Garcia-Vazquez E."/>
            <person name="Machado-Schiaffino G."/>
        </authorList>
    </citation>
    <scope>NUCLEOTIDE SEQUENCE</scope>
    <source>
        <strain evidence="3">C29</strain>
        <tissue evidence="3">Fin</tissue>
    </source>
</reference>
<comment type="caution">
    <text evidence="3">The sequence shown here is derived from an EMBL/GenBank/DDBJ whole genome shotgun (WGS) entry which is preliminary data.</text>
</comment>
<proteinExistence type="predicted"/>
<evidence type="ECO:0000259" key="2">
    <source>
        <dbReference type="Pfam" id="PF05699"/>
    </source>
</evidence>
<dbReference type="AlphaFoldDB" id="A0AA47NC53"/>
<gene>
    <name evidence="3" type="ORF">N1851_000380</name>
</gene>
<dbReference type="InterPro" id="IPR052958">
    <property type="entry name" value="IFN-induced_PKR_regulator"/>
</dbReference>
<sequence>MRSAIDCVRSTVDGKRSEESFHEVFEKAVAMVDSLGIEPIQIPHQRKPPKRYTSEVSQHTPKSAEEHYRTEFYKMLDSVHIQFEERFNQPDLDVLQKLEETLLTGEVKDIVDQYPELNRDRLKVQLAMFRSKYTFKSSAEVADIMRGLTVEVRGLFDQVESLVRLLLVIPVSSAEAERSFSALRRLKTWLTVRSHQKRLALQRRFDAQKDSLRIFFARRFWCERTVRTTMTQVRLNNLAVCHVHQGKLDNTDLREICQQFISVTDRRRHVFGSFKQEQPVDTNLLVFEY</sequence>
<protein>
    <recommendedName>
        <fullName evidence="2">HAT C-terminal dimerisation domain-containing protein</fullName>
    </recommendedName>
</protein>
<keyword evidence="4" id="KW-1185">Reference proteome</keyword>
<accession>A0AA47NC53</accession>
<evidence type="ECO:0000256" key="1">
    <source>
        <dbReference type="SAM" id="MobiDB-lite"/>
    </source>
</evidence>
<dbReference type="Proteomes" id="UP001174136">
    <property type="component" value="Unassembled WGS sequence"/>
</dbReference>